<organism evidence="1">
    <name type="scientific">Zea mays</name>
    <name type="common">Maize</name>
    <dbReference type="NCBI Taxonomy" id="4577"/>
    <lineage>
        <taxon>Eukaryota</taxon>
        <taxon>Viridiplantae</taxon>
        <taxon>Streptophyta</taxon>
        <taxon>Embryophyta</taxon>
        <taxon>Tracheophyta</taxon>
        <taxon>Spermatophyta</taxon>
        <taxon>Magnoliopsida</taxon>
        <taxon>Liliopsida</taxon>
        <taxon>Poales</taxon>
        <taxon>Poaceae</taxon>
        <taxon>PACMAD clade</taxon>
        <taxon>Panicoideae</taxon>
        <taxon>Andropogonodae</taxon>
        <taxon>Andropogoneae</taxon>
        <taxon>Tripsacinae</taxon>
        <taxon>Zea</taxon>
    </lineage>
</organism>
<protein>
    <submittedName>
        <fullName evidence="1">Serine/arginine-rich SC35-like splicing factor SCL28</fullName>
    </submittedName>
</protein>
<dbReference type="EMBL" id="CM007647">
    <property type="protein sequence ID" value="ONL98319.1"/>
    <property type="molecule type" value="Genomic_DNA"/>
</dbReference>
<reference evidence="1" key="1">
    <citation type="submission" date="2015-12" db="EMBL/GenBank/DDBJ databases">
        <title>Update maize B73 reference genome by single molecule sequencing technologies.</title>
        <authorList>
            <consortium name="Maize Genome Sequencing Project"/>
            <person name="Ware D."/>
        </authorList>
    </citation>
    <scope>NUCLEOTIDE SEQUENCE [LARGE SCALE GENOMIC DNA]</scope>
    <source>
        <tissue evidence="1">Seedling</tissue>
    </source>
</reference>
<gene>
    <name evidence="1" type="ORF">ZEAMMB73_Zm00001d029256</name>
</gene>
<sequence>MASRVEHVKGIIVKDKVVLSVKSLMIILAKIPDGKSMLKLSQRLNALHNCMFGSKWVAFIDMGQVKNDILLYISNCLWDKSGTLPLGAGSARIVIPLSTRTLHALGTAGTTGQMVALQLQA</sequence>
<dbReference type="AlphaFoldDB" id="A0A1D6K3W9"/>
<accession>A0A1D6K3W9</accession>
<proteinExistence type="predicted"/>
<evidence type="ECO:0000313" key="1">
    <source>
        <dbReference type="EMBL" id="ONL98319.1"/>
    </source>
</evidence>
<name>A0A1D6K3W9_MAIZE</name>